<dbReference type="InParanoid" id="M1DJ75"/>
<name>M1DJ75_SOLTU</name>
<keyword evidence="3" id="KW-1185">Reference proteome</keyword>
<protein>
    <submittedName>
        <fullName evidence="2">Uncharacterized protein</fullName>
    </submittedName>
</protein>
<organism evidence="2 3">
    <name type="scientific">Solanum tuberosum</name>
    <name type="common">Potato</name>
    <dbReference type="NCBI Taxonomy" id="4113"/>
    <lineage>
        <taxon>Eukaryota</taxon>
        <taxon>Viridiplantae</taxon>
        <taxon>Streptophyta</taxon>
        <taxon>Embryophyta</taxon>
        <taxon>Tracheophyta</taxon>
        <taxon>Spermatophyta</taxon>
        <taxon>Magnoliopsida</taxon>
        <taxon>eudicotyledons</taxon>
        <taxon>Gunneridae</taxon>
        <taxon>Pentapetalae</taxon>
        <taxon>asterids</taxon>
        <taxon>lamiids</taxon>
        <taxon>Solanales</taxon>
        <taxon>Solanaceae</taxon>
        <taxon>Solanoideae</taxon>
        <taxon>Solaneae</taxon>
        <taxon>Solanum</taxon>
    </lineage>
</organism>
<dbReference type="Proteomes" id="UP000011115">
    <property type="component" value="Unassembled WGS sequence"/>
</dbReference>
<proteinExistence type="predicted"/>
<dbReference type="AlphaFoldDB" id="M1DJ75"/>
<accession>M1DJ75</accession>
<feature type="compositionally biased region" description="Basic and acidic residues" evidence="1">
    <location>
        <begin position="166"/>
        <end position="179"/>
    </location>
</feature>
<feature type="region of interest" description="Disordered" evidence="1">
    <location>
        <begin position="120"/>
        <end position="153"/>
    </location>
</feature>
<sequence length="187" mass="21274">MDSRNRKGKKGDGKGKLGNCRYGIQNNINGGKRKRSQGTSLMHWAVWMLIGMRSLHKGMEIGTTLWGTRLDQQKKWVEEVFNGKEGRGESCINKKLADNEGLRTDEKINNIVIVTSQTVDKDANEEREKKDKGSKVGNIGTRLSEGLEHEGSSNFFEERFNELQDLTKEENQHRRDTNNFERSTTGS</sequence>
<dbReference type="PaxDb" id="4113-PGSC0003DMT400089921"/>
<dbReference type="HOGENOM" id="CLU_1450027_0_0_1"/>
<evidence type="ECO:0000313" key="3">
    <source>
        <dbReference type="Proteomes" id="UP000011115"/>
    </source>
</evidence>
<evidence type="ECO:0000256" key="1">
    <source>
        <dbReference type="SAM" id="MobiDB-lite"/>
    </source>
</evidence>
<reference evidence="3" key="1">
    <citation type="journal article" date="2011" name="Nature">
        <title>Genome sequence and analysis of the tuber crop potato.</title>
        <authorList>
            <consortium name="The Potato Genome Sequencing Consortium"/>
        </authorList>
    </citation>
    <scope>NUCLEOTIDE SEQUENCE [LARGE SCALE GENOMIC DNA]</scope>
    <source>
        <strain evidence="3">cv. DM1-3 516 R44</strain>
    </source>
</reference>
<feature type="region of interest" description="Disordered" evidence="1">
    <location>
        <begin position="166"/>
        <end position="187"/>
    </location>
</feature>
<reference evidence="2" key="2">
    <citation type="submission" date="2015-06" db="UniProtKB">
        <authorList>
            <consortium name="EnsemblPlants"/>
        </authorList>
    </citation>
    <scope>IDENTIFICATION</scope>
    <source>
        <strain evidence="2">DM1-3 516 R44</strain>
    </source>
</reference>
<feature type="compositionally biased region" description="Basic and acidic residues" evidence="1">
    <location>
        <begin position="120"/>
        <end position="134"/>
    </location>
</feature>
<evidence type="ECO:0000313" key="2">
    <source>
        <dbReference type="EnsemblPlants" id="PGSC0003DMT400089921"/>
    </source>
</evidence>
<dbReference type="Gramene" id="PGSC0003DMT400089921">
    <property type="protein sequence ID" value="PGSC0003DMT400089921"/>
    <property type="gene ID" value="PGSC0003DMG400039492"/>
</dbReference>
<dbReference type="EnsemblPlants" id="PGSC0003DMT400089921">
    <property type="protein sequence ID" value="PGSC0003DMT400089921"/>
    <property type="gene ID" value="PGSC0003DMG400039492"/>
</dbReference>